<sequence>MNAGLPLLHDTFARAARRAADTGTPTLASVSVPVRPLDFFDLIAAWDDGATPWFFHEAGDTSVTLFGWDNALELTATGDTRFAQIDARWRTLVRDAVTAGPQPPRAVGGFRFDPRGARSAHWAPFPDASMTVATLLIVREGDAHWAVCQHVVAAHDDPAALAHACLARIESLGSLAAARDDAAPHLLHTQALQASEWQHEVRRAVDAIHGGAFGKVVLARDVLEQYARPVAIAPLLRRLRKRDAHAHLFAVRREGACFVGATPERLARVAAGDVRTHALAGTIRRGATPDDDRALGAALMASAKERLEHALVVDAIRAALTPLSRALDVPAEPSLHRLPRLQHLSTPIRATLNADATLLQVIAALHPTPAVAGHPRDAALDHIRAHEGFDRGWYAAPVGWIDAHGNGDFIVALRSALVDGGACRLFAGCGIVADSEPVNEYQETELKLSGMQAAIRVRDVEAGVEAGVEAASDAHDPARVSASSTVE</sequence>
<feature type="domain" description="Chorismate-utilising enzyme C-terminal" evidence="7">
    <location>
        <begin position="195"/>
        <end position="447"/>
    </location>
</feature>
<comment type="catalytic activity">
    <reaction evidence="1">
        <text>chorismate = isochorismate</text>
        <dbReference type="Rhea" id="RHEA:18985"/>
        <dbReference type="ChEBI" id="CHEBI:29748"/>
        <dbReference type="ChEBI" id="CHEBI:29780"/>
        <dbReference type="EC" id="5.4.4.2"/>
    </reaction>
</comment>
<evidence type="ECO:0000313" key="8">
    <source>
        <dbReference type="EMBL" id="SPV15986.1"/>
    </source>
</evidence>
<evidence type="ECO:0000259" key="7">
    <source>
        <dbReference type="Pfam" id="PF00425"/>
    </source>
</evidence>
<comment type="caution">
    <text evidence="8">The sequence shown here is derived from an EMBL/GenBank/DDBJ whole genome shotgun (WGS) entry which is preliminary data.</text>
</comment>
<dbReference type="NCBIfam" id="TIGR00543">
    <property type="entry name" value="isochor_syn"/>
    <property type="match status" value="1"/>
</dbReference>
<dbReference type="EC" id="5.4.4.2" evidence="3"/>
<dbReference type="AlphaFoldDB" id="A0AAE8T1H4"/>
<dbReference type="InterPro" id="IPR004561">
    <property type="entry name" value="IsoChor_synthase"/>
</dbReference>
<dbReference type="PANTHER" id="PTHR42839:SF2">
    <property type="entry name" value="ISOCHORISMATE SYNTHASE ENTC"/>
    <property type="match status" value="1"/>
</dbReference>
<organism evidence="8 9">
    <name type="scientific">Burkholderia cepacia</name>
    <name type="common">Pseudomonas cepacia</name>
    <dbReference type="NCBI Taxonomy" id="292"/>
    <lineage>
        <taxon>Bacteria</taxon>
        <taxon>Pseudomonadati</taxon>
        <taxon>Pseudomonadota</taxon>
        <taxon>Betaproteobacteria</taxon>
        <taxon>Burkholderiales</taxon>
        <taxon>Burkholderiaceae</taxon>
        <taxon>Burkholderia</taxon>
        <taxon>Burkholderia cepacia complex</taxon>
    </lineage>
</organism>
<evidence type="ECO:0000256" key="1">
    <source>
        <dbReference type="ARBA" id="ARBA00000799"/>
    </source>
</evidence>
<evidence type="ECO:0000256" key="4">
    <source>
        <dbReference type="ARBA" id="ARBA00023235"/>
    </source>
</evidence>
<keyword evidence="4 8" id="KW-0413">Isomerase</keyword>
<protein>
    <recommendedName>
        <fullName evidence="3">isochorismate synthase</fullName>
        <ecNumber evidence="3">5.4.4.2</ecNumber>
    </recommendedName>
    <alternativeName>
        <fullName evidence="5">Isochorismate mutase</fullName>
    </alternativeName>
</protein>
<reference evidence="8 9" key="1">
    <citation type="submission" date="2018-06" db="EMBL/GenBank/DDBJ databases">
        <authorList>
            <consortium name="Pathogen Informatics"/>
            <person name="Doyle S."/>
        </authorList>
    </citation>
    <scope>NUCLEOTIDE SEQUENCE [LARGE SCALE GENOMIC DNA]</scope>
    <source>
        <strain evidence="8 9">NCTC10661</strain>
    </source>
</reference>
<dbReference type="GO" id="GO:0008909">
    <property type="term" value="F:isochorismate synthase activity"/>
    <property type="evidence" value="ECO:0007669"/>
    <property type="project" value="UniProtKB-EC"/>
</dbReference>
<evidence type="ECO:0000313" key="9">
    <source>
        <dbReference type="Proteomes" id="UP000250416"/>
    </source>
</evidence>
<evidence type="ECO:0000256" key="3">
    <source>
        <dbReference type="ARBA" id="ARBA00012824"/>
    </source>
</evidence>
<dbReference type="Proteomes" id="UP000250416">
    <property type="component" value="Unassembled WGS sequence"/>
</dbReference>
<proteinExistence type="inferred from homology"/>
<dbReference type="RefSeq" id="WP_111997192.1">
    <property type="nucleotide sequence ID" value="NZ_CADEUP010000002.1"/>
</dbReference>
<evidence type="ECO:0000256" key="5">
    <source>
        <dbReference type="ARBA" id="ARBA00041564"/>
    </source>
</evidence>
<comment type="similarity">
    <text evidence="2">Belongs to the isochorismate synthase family.</text>
</comment>
<dbReference type="Gene3D" id="3.60.120.10">
    <property type="entry name" value="Anthranilate synthase"/>
    <property type="match status" value="1"/>
</dbReference>
<accession>A0AAE8T1H4</accession>
<name>A0AAE8T1H4_BURCE</name>
<dbReference type="InterPro" id="IPR005801">
    <property type="entry name" value="ADC_synthase"/>
</dbReference>
<dbReference type="InterPro" id="IPR015890">
    <property type="entry name" value="Chorismate_C"/>
</dbReference>
<evidence type="ECO:0000256" key="2">
    <source>
        <dbReference type="ARBA" id="ARBA00005297"/>
    </source>
</evidence>
<dbReference type="SUPFAM" id="SSF56322">
    <property type="entry name" value="ADC synthase"/>
    <property type="match status" value="1"/>
</dbReference>
<feature type="region of interest" description="Disordered" evidence="6">
    <location>
        <begin position="468"/>
        <end position="487"/>
    </location>
</feature>
<gene>
    <name evidence="8" type="primary">dhbC</name>
    <name evidence="8" type="ORF">NCTC10661_01184</name>
</gene>
<dbReference type="PANTHER" id="PTHR42839">
    <property type="entry name" value="ISOCHORISMATE SYNTHASE ENTC"/>
    <property type="match status" value="1"/>
</dbReference>
<evidence type="ECO:0000256" key="6">
    <source>
        <dbReference type="SAM" id="MobiDB-lite"/>
    </source>
</evidence>
<dbReference type="EMBL" id="UARD01000004">
    <property type="protein sequence ID" value="SPV15986.1"/>
    <property type="molecule type" value="Genomic_DNA"/>
</dbReference>
<dbReference type="Pfam" id="PF00425">
    <property type="entry name" value="Chorismate_bind"/>
    <property type="match status" value="1"/>
</dbReference>
<dbReference type="NCBIfam" id="NF005459">
    <property type="entry name" value="PRK07054.1"/>
    <property type="match status" value="1"/>
</dbReference>